<keyword evidence="1" id="KW-0472">Membrane</keyword>
<comment type="caution">
    <text evidence="2">The sequence shown here is derived from an EMBL/GenBank/DDBJ whole genome shotgun (WGS) entry which is preliminary data.</text>
</comment>
<feature type="transmembrane region" description="Helical" evidence="1">
    <location>
        <begin position="160"/>
        <end position="177"/>
    </location>
</feature>
<accession>A0ABV5M9K0</accession>
<feature type="transmembrane region" description="Helical" evidence="1">
    <location>
        <begin position="306"/>
        <end position="330"/>
    </location>
</feature>
<feature type="transmembrane region" description="Helical" evidence="1">
    <location>
        <begin position="112"/>
        <end position="129"/>
    </location>
</feature>
<protein>
    <submittedName>
        <fullName evidence="2">MFS transporter</fullName>
    </submittedName>
</protein>
<name>A0ABV5M9K0_9ACTN</name>
<dbReference type="RefSeq" id="WP_223103889.1">
    <property type="nucleotide sequence ID" value="NZ_CP061913.1"/>
</dbReference>
<keyword evidence="1" id="KW-1133">Transmembrane helix</keyword>
<feature type="transmembrane region" description="Helical" evidence="1">
    <location>
        <begin position="371"/>
        <end position="391"/>
    </location>
</feature>
<feature type="transmembrane region" description="Helical" evidence="1">
    <location>
        <begin position="342"/>
        <end position="365"/>
    </location>
</feature>
<dbReference type="Pfam" id="PF07690">
    <property type="entry name" value="MFS_1"/>
    <property type="match status" value="1"/>
</dbReference>
<sequence length="394" mass="39319">MPTFTRGAAVSTVLSVLLTRRVLPAACSSLIARLPKGITPLAVVSLVHQTTGSYAAAGVIAAASAFGDALSTPVQGRLLDRHGRGRVLLPSAVVYAAALSLLPVLAVHHEPLAVLFGCAMLAGAGFPPISGSMKALWPRLVADGTATSTAYAAESLLQQLLLLIAPLLATAMIAWAAPAAALWTAASATLFGTISFVFYAARADGSAPLAAHHTGSALRVPAIRVLLAATVVQGIIFGALPVVLPAMALHAGAPAAGGLLLATWICGGVAGSFRRSDADYPRAMAQLSIALVVPAIVAVVTDGSLAAVAVSFGGAGLVLTPVAAASYVLVNDAAPPARRTEAFTWLTTALAVGGSAGSALAGIAIDRLGVVPATLLPAIAAASATAIAVRLRTR</sequence>
<feature type="transmembrane region" description="Helical" evidence="1">
    <location>
        <begin position="87"/>
        <end position="106"/>
    </location>
</feature>
<dbReference type="PANTHER" id="PTHR23542">
    <property type="match status" value="1"/>
</dbReference>
<feature type="transmembrane region" description="Helical" evidence="1">
    <location>
        <begin position="283"/>
        <end position="300"/>
    </location>
</feature>
<evidence type="ECO:0000313" key="2">
    <source>
        <dbReference type="EMBL" id="MFB9445541.1"/>
    </source>
</evidence>
<dbReference type="SUPFAM" id="SSF103473">
    <property type="entry name" value="MFS general substrate transporter"/>
    <property type="match status" value="1"/>
</dbReference>
<dbReference type="EMBL" id="JBHMCA010000042">
    <property type="protein sequence ID" value="MFB9445541.1"/>
    <property type="molecule type" value="Genomic_DNA"/>
</dbReference>
<gene>
    <name evidence="2" type="ORF">ACFFTR_20890</name>
</gene>
<dbReference type="InterPro" id="IPR011701">
    <property type="entry name" value="MFS"/>
</dbReference>
<organism evidence="2 3">
    <name type="scientific">Dactylosporangium vinaceum</name>
    <dbReference type="NCBI Taxonomy" id="53362"/>
    <lineage>
        <taxon>Bacteria</taxon>
        <taxon>Bacillati</taxon>
        <taxon>Actinomycetota</taxon>
        <taxon>Actinomycetes</taxon>
        <taxon>Micromonosporales</taxon>
        <taxon>Micromonosporaceae</taxon>
        <taxon>Dactylosporangium</taxon>
    </lineage>
</organism>
<reference evidence="2 3" key="1">
    <citation type="submission" date="2024-09" db="EMBL/GenBank/DDBJ databases">
        <authorList>
            <person name="Sun Q."/>
            <person name="Mori K."/>
        </authorList>
    </citation>
    <scope>NUCLEOTIDE SEQUENCE [LARGE SCALE GENOMIC DNA]</scope>
    <source>
        <strain evidence="2 3">JCM 3307</strain>
    </source>
</reference>
<feature type="transmembrane region" description="Helical" evidence="1">
    <location>
        <begin position="222"/>
        <end position="243"/>
    </location>
</feature>
<dbReference type="InterPro" id="IPR036259">
    <property type="entry name" value="MFS_trans_sf"/>
</dbReference>
<dbReference type="PANTHER" id="PTHR23542:SF1">
    <property type="entry name" value="MAJOR FACILITATOR SUPERFAMILY (MFS) PROFILE DOMAIN-CONTAINING PROTEIN"/>
    <property type="match status" value="1"/>
</dbReference>
<dbReference type="Gene3D" id="1.20.1250.20">
    <property type="entry name" value="MFS general substrate transporter like domains"/>
    <property type="match status" value="1"/>
</dbReference>
<feature type="transmembrane region" description="Helical" evidence="1">
    <location>
        <begin position="249"/>
        <end position="271"/>
    </location>
</feature>
<dbReference type="Proteomes" id="UP001589608">
    <property type="component" value="Unassembled WGS sequence"/>
</dbReference>
<proteinExistence type="predicted"/>
<evidence type="ECO:0000256" key="1">
    <source>
        <dbReference type="SAM" id="Phobius"/>
    </source>
</evidence>
<keyword evidence="3" id="KW-1185">Reference proteome</keyword>
<evidence type="ECO:0000313" key="3">
    <source>
        <dbReference type="Proteomes" id="UP001589608"/>
    </source>
</evidence>
<feature type="transmembrane region" description="Helical" evidence="1">
    <location>
        <begin position="183"/>
        <end position="201"/>
    </location>
</feature>
<keyword evidence="1" id="KW-0812">Transmembrane</keyword>